<keyword evidence="1" id="KW-0175">Coiled coil</keyword>
<dbReference type="OrthoDB" id="428260at2759"/>
<feature type="signal peptide" evidence="2">
    <location>
        <begin position="1"/>
        <end position="18"/>
    </location>
</feature>
<proteinExistence type="predicted"/>
<reference evidence="4" key="1">
    <citation type="submission" date="2022-11" db="EMBL/GenBank/DDBJ databases">
        <authorList>
            <person name="Petersen C."/>
        </authorList>
    </citation>
    <scope>NUCLEOTIDE SEQUENCE</scope>
    <source>
        <strain evidence="4">IBT 29864</strain>
    </source>
</reference>
<feature type="coiled-coil region" evidence="1">
    <location>
        <begin position="150"/>
        <end position="206"/>
    </location>
</feature>
<dbReference type="RefSeq" id="XP_056558109.1">
    <property type="nucleotide sequence ID" value="XM_056695897.1"/>
</dbReference>
<feature type="domain" description="Azaphilone pigments biosynthesis cluster protein L N-terminal" evidence="3">
    <location>
        <begin position="2"/>
        <end position="202"/>
    </location>
</feature>
<organism evidence="4 5">
    <name type="scientific">Penicillium cataractarum</name>
    <dbReference type="NCBI Taxonomy" id="2100454"/>
    <lineage>
        <taxon>Eukaryota</taxon>
        <taxon>Fungi</taxon>
        <taxon>Dikarya</taxon>
        <taxon>Ascomycota</taxon>
        <taxon>Pezizomycotina</taxon>
        <taxon>Eurotiomycetes</taxon>
        <taxon>Eurotiomycetidae</taxon>
        <taxon>Eurotiales</taxon>
        <taxon>Aspergillaceae</taxon>
        <taxon>Penicillium</taxon>
    </lineage>
</organism>
<dbReference type="InterPro" id="IPR031348">
    <property type="entry name" value="PigL_N"/>
</dbReference>
<gene>
    <name evidence="4" type="ORF">N7496_002966</name>
</gene>
<sequence>MAEVVGFASGLLTLTVFALDTSKSLYEAVSSFKSQRKAIQDLQTDLSSLIAVLGSIRTQAQTSQEVERLEPLRHPLECCLTTCQDIRYMLDACTEHSAERQDRVRNWLKMRYHEKSFEDMKQRLASYKSTLSITLGSINMRYHSATQDSLDDLQDSIRGAKEDLEDQLDNVRQIISAVDVSMRDSLQADQARLQRCLESLESLERAQGVASITRPQVTIRSNRTKQGSRAVFGTDTSQPQFSLNVSDNDVGLGAIAAAGVHTPQTLQALLRDSRIPDLALALQALQTQSQAHDSALPPILRNLSVGLPDVNQRVSSIVSEDTNPLGPINIPRRSVNPMREEVIQGDEAQG</sequence>
<evidence type="ECO:0000256" key="1">
    <source>
        <dbReference type="SAM" id="Coils"/>
    </source>
</evidence>
<protein>
    <recommendedName>
        <fullName evidence="3">Azaphilone pigments biosynthesis cluster protein L N-terminal domain-containing protein</fullName>
    </recommendedName>
</protein>
<comment type="caution">
    <text evidence="4">The sequence shown here is derived from an EMBL/GenBank/DDBJ whole genome shotgun (WGS) entry which is preliminary data.</text>
</comment>
<keyword evidence="2" id="KW-0732">Signal</keyword>
<evidence type="ECO:0000256" key="2">
    <source>
        <dbReference type="SAM" id="SignalP"/>
    </source>
</evidence>
<accession>A0A9W9SL46</accession>
<dbReference type="EMBL" id="JAPZBS010000002">
    <property type="protein sequence ID" value="KAJ5380538.1"/>
    <property type="molecule type" value="Genomic_DNA"/>
</dbReference>
<keyword evidence="5" id="KW-1185">Reference proteome</keyword>
<feature type="chain" id="PRO_5040882728" description="Azaphilone pigments biosynthesis cluster protein L N-terminal domain-containing protein" evidence="2">
    <location>
        <begin position="19"/>
        <end position="350"/>
    </location>
</feature>
<evidence type="ECO:0000313" key="5">
    <source>
        <dbReference type="Proteomes" id="UP001147782"/>
    </source>
</evidence>
<dbReference type="AlphaFoldDB" id="A0A9W9SL46"/>
<name>A0A9W9SL46_9EURO</name>
<evidence type="ECO:0000313" key="4">
    <source>
        <dbReference type="EMBL" id="KAJ5380538.1"/>
    </source>
</evidence>
<reference evidence="4" key="2">
    <citation type="journal article" date="2023" name="IMA Fungus">
        <title>Comparative genomic study of the Penicillium genus elucidates a diverse pangenome and 15 lateral gene transfer events.</title>
        <authorList>
            <person name="Petersen C."/>
            <person name="Sorensen T."/>
            <person name="Nielsen M.R."/>
            <person name="Sondergaard T.E."/>
            <person name="Sorensen J.L."/>
            <person name="Fitzpatrick D.A."/>
            <person name="Frisvad J.C."/>
            <person name="Nielsen K.L."/>
        </authorList>
    </citation>
    <scope>NUCLEOTIDE SEQUENCE</scope>
    <source>
        <strain evidence="4">IBT 29864</strain>
    </source>
</reference>
<dbReference type="Proteomes" id="UP001147782">
    <property type="component" value="Unassembled WGS sequence"/>
</dbReference>
<dbReference type="Pfam" id="PF17111">
    <property type="entry name" value="PigL_N"/>
    <property type="match status" value="1"/>
</dbReference>
<evidence type="ECO:0000259" key="3">
    <source>
        <dbReference type="Pfam" id="PF17111"/>
    </source>
</evidence>
<dbReference type="GeneID" id="81435074"/>